<evidence type="ECO:0000313" key="2">
    <source>
        <dbReference type="EMBL" id="KUI74259.1"/>
    </source>
</evidence>
<evidence type="ECO:0000256" key="1">
    <source>
        <dbReference type="SAM" id="MobiDB-lite"/>
    </source>
</evidence>
<evidence type="ECO:0000313" key="3">
    <source>
        <dbReference type="Proteomes" id="UP000078559"/>
    </source>
</evidence>
<organism evidence="2 3">
    <name type="scientific">Cytospora mali</name>
    <name type="common">Apple Valsa canker fungus</name>
    <name type="synonym">Valsa mali</name>
    <dbReference type="NCBI Taxonomy" id="578113"/>
    <lineage>
        <taxon>Eukaryota</taxon>
        <taxon>Fungi</taxon>
        <taxon>Dikarya</taxon>
        <taxon>Ascomycota</taxon>
        <taxon>Pezizomycotina</taxon>
        <taxon>Sordariomycetes</taxon>
        <taxon>Sordariomycetidae</taxon>
        <taxon>Diaporthales</taxon>
        <taxon>Cytosporaceae</taxon>
        <taxon>Cytospora</taxon>
    </lineage>
</organism>
<feature type="region of interest" description="Disordered" evidence="1">
    <location>
        <begin position="1"/>
        <end position="28"/>
    </location>
</feature>
<keyword evidence="3" id="KW-1185">Reference proteome</keyword>
<sequence length="82" mass="8756">MPPSDTPSATVTQAGDEESRGASSSRAASTAAYLASSTSVTERLMFSPNTITDSSVTVSERKRDTKARLASWDKSWEKAGKR</sequence>
<dbReference type="AlphaFoldDB" id="A0A194WCX9"/>
<name>A0A194WCX9_CYTMA</name>
<feature type="compositionally biased region" description="Polar residues" evidence="1">
    <location>
        <begin position="1"/>
        <end position="13"/>
    </location>
</feature>
<dbReference type="EMBL" id="CM003109">
    <property type="protein sequence ID" value="KUI74259.1"/>
    <property type="molecule type" value="Genomic_DNA"/>
</dbReference>
<gene>
    <name evidence="2" type="ORF">VM1G_09792</name>
</gene>
<proteinExistence type="predicted"/>
<feature type="region of interest" description="Disordered" evidence="1">
    <location>
        <begin position="53"/>
        <end position="82"/>
    </location>
</feature>
<accession>A0A194WCX9</accession>
<reference evidence="2" key="1">
    <citation type="submission" date="2014-12" db="EMBL/GenBank/DDBJ databases">
        <title>Genome Sequence of Valsa Canker Pathogens Uncovers a Specific Adaption of Colonization on Woody Bark.</title>
        <authorList>
            <person name="Yin Z."/>
            <person name="Liu H."/>
            <person name="Gao X."/>
            <person name="Li Z."/>
            <person name="Song N."/>
            <person name="Ke X."/>
            <person name="Dai Q."/>
            <person name="Wu Y."/>
            <person name="Sun Y."/>
            <person name="Xu J.-R."/>
            <person name="Kang Z.K."/>
            <person name="Wang L."/>
            <person name="Huang L."/>
        </authorList>
    </citation>
    <scope>NUCLEOTIDE SEQUENCE [LARGE SCALE GENOMIC DNA]</scope>
    <source>
        <strain evidence="2">03-8</strain>
    </source>
</reference>
<dbReference type="Proteomes" id="UP000078559">
    <property type="component" value="Chromosome 12"/>
</dbReference>
<protein>
    <submittedName>
        <fullName evidence="2">Uncharacterized protein</fullName>
    </submittedName>
</protein>